<name>A0ABU6B1E4_9NOCA</name>
<evidence type="ECO:0000313" key="1">
    <source>
        <dbReference type="EMBL" id="MEB3513539.1"/>
    </source>
</evidence>
<sequence>MSEVEIGSRVSTTVLVEQLSVKYRPAYEFRGDRYSASVDIDFGVGISASVTLSIADARTLAEVLPGILAEHDAAVSASVDKAA</sequence>
<dbReference type="EMBL" id="JAYKYQ010000012">
    <property type="protein sequence ID" value="MEB3513539.1"/>
    <property type="molecule type" value="Genomic_DNA"/>
</dbReference>
<accession>A0ABU6B1E4</accession>
<protein>
    <submittedName>
        <fullName evidence="1">Uncharacterized protein</fullName>
    </submittedName>
</protein>
<proteinExistence type="predicted"/>
<dbReference type="Proteomes" id="UP001348098">
    <property type="component" value="Unassembled WGS sequence"/>
</dbReference>
<dbReference type="RefSeq" id="WP_195082734.1">
    <property type="nucleotide sequence ID" value="NZ_JAYESH010000012.1"/>
</dbReference>
<reference evidence="1 2" key="1">
    <citation type="submission" date="2023-12" db="EMBL/GenBank/DDBJ databases">
        <title>novel species in genus Nocarida.</title>
        <authorList>
            <person name="Li Z."/>
        </authorList>
    </citation>
    <scope>NUCLEOTIDE SEQUENCE [LARGE SCALE GENOMIC DNA]</scope>
    <source>
        <strain evidence="1 2">CDC186</strain>
    </source>
</reference>
<keyword evidence="2" id="KW-1185">Reference proteome</keyword>
<organism evidence="1 2">
    <name type="scientific">Nocardia implantans</name>
    <dbReference type="NCBI Taxonomy" id="3108168"/>
    <lineage>
        <taxon>Bacteria</taxon>
        <taxon>Bacillati</taxon>
        <taxon>Actinomycetota</taxon>
        <taxon>Actinomycetes</taxon>
        <taxon>Mycobacteriales</taxon>
        <taxon>Nocardiaceae</taxon>
        <taxon>Nocardia</taxon>
    </lineage>
</organism>
<evidence type="ECO:0000313" key="2">
    <source>
        <dbReference type="Proteomes" id="UP001348098"/>
    </source>
</evidence>
<comment type="caution">
    <text evidence="1">The sequence shown here is derived from an EMBL/GenBank/DDBJ whole genome shotgun (WGS) entry which is preliminary data.</text>
</comment>
<gene>
    <name evidence="1" type="ORF">U3653_26225</name>
</gene>